<dbReference type="InterPro" id="IPR036264">
    <property type="entry name" value="Bact_exopeptidase_dim_dom"/>
</dbReference>
<dbReference type="Gene3D" id="3.30.70.360">
    <property type="match status" value="1"/>
</dbReference>
<dbReference type="Pfam" id="PF01546">
    <property type="entry name" value="Peptidase_M20"/>
    <property type="match status" value="1"/>
</dbReference>
<dbReference type="GO" id="GO:0019877">
    <property type="term" value="P:diaminopimelate biosynthetic process"/>
    <property type="evidence" value="ECO:0007669"/>
    <property type="project" value="UniProtKB-ARBA"/>
</dbReference>
<dbReference type="GO" id="GO:0050118">
    <property type="term" value="F:N-acetyldiaminopimelate deacetylase activity"/>
    <property type="evidence" value="ECO:0007669"/>
    <property type="project" value="UniProtKB-ARBA"/>
</dbReference>
<dbReference type="InterPro" id="IPR017439">
    <property type="entry name" value="Amidohydrolase"/>
</dbReference>
<dbReference type="AlphaFoldDB" id="A0A248TMP6"/>
<feature type="binding site" evidence="2">
    <location>
        <position position="139"/>
    </location>
    <ligand>
        <name>Mn(2+)</name>
        <dbReference type="ChEBI" id="CHEBI:29035"/>
        <label>2</label>
    </ligand>
</feature>
<organism evidence="4 5">
    <name type="scientific">Cytobacillus kochii</name>
    <dbReference type="NCBI Taxonomy" id="859143"/>
    <lineage>
        <taxon>Bacteria</taxon>
        <taxon>Bacillati</taxon>
        <taxon>Bacillota</taxon>
        <taxon>Bacilli</taxon>
        <taxon>Bacillales</taxon>
        <taxon>Bacillaceae</taxon>
        <taxon>Cytobacillus</taxon>
    </lineage>
</organism>
<accession>A0A248TMP6</accession>
<feature type="binding site" evidence="2">
    <location>
        <position position="364"/>
    </location>
    <ligand>
        <name>Mn(2+)</name>
        <dbReference type="ChEBI" id="CHEBI:29035"/>
        <label>2</label>
    </ligand>
</feature>
<dbReference type="GeneID" id="97216453"/>
<dbReference type="InterPro" id="IPR002933">
    <property type="entry name" value="Peptidase_M20"/>
</dbReference>
<feature type="binding site" evidence="2">
    <location>
        <position position="103"/>
    </location>
    <ligand>
        <name>Mn(2+)</name>
        <dbReference type="ChEBI" id="CHEBI:29035"/>
        <label>2</label>
    </ligand>
</feature>
<dbReference type="SUPFAM" id="SSF53187">
    <property type="entry name" value="Zn-dependent exopeptidases"/>
    <property type="match status" value="1"/>
</dbReference>
<evidence type="ECO:0000313" key="5">
    <source>
        <dbReference type="Proteomes" id="UP000215137"/>
    </source>
</evidence>
<proteinExistence type="predicted"/>
<dbReference type="InterPro" id="IPR011650">
    <property type="entry name" value="Peptidase_M20_dimer"/>
</dbReference>
<reference evidence="4 5" key="1">
    <citation type="submission" date="2017-08" db="EMBL/GenBank/DDBJ databases">
        <title>Complete Genome Sequence of Bacillus kochii Oregon-R-modENCODE STRAIN BDGP4, isolated from Drosophila melanogaster gut.</title>
        <authorList>
            <person name="Wan K.H."/>
            <person name="Yu C."/>
            <person name="Park S."/>
            <person name="Hammonds A.S."/>
            <person name="Booth B.W."/>
            <person name="Celniker S.E."/>
        </authorList>
    </citation>
    <scope>NUCLEOTIDE SEQUENCE [LARGE SCALE GENOMIC DNA]</scope>
    <source>
        <strain evidence="4 5">BDGP4</strain>
    </source>
</reference>
<protein>
    <submittedName>
        <fullName evidence="4">Carboxypeptidase</fullName>
    </submittedName>
</protein>
<dbReference type="RefSeq" id="WP_095373041.1">
    <property type="nucleotide sequence ID" value="NZ_CM126253.1"/>
</dbReference>
<gene>
    <name evidence="4" type="ORF">CKF48_20450</name>
</gene>
<dbReference type="KEGG" id="bko:CKF48_20450"/>
<keyword evidence="4" id="KW-0121">Carboxypeptidase</keyword>
<keyword evidence="4" id="KW-0645">Protease</keyword>
<dbReference type="OrthoDB" id="9776731at2"/>
<dbReference type="PANTHER" id="PTHR11014">
    <property type="entry name" value="PEPTIDASE M20 FAMILY MEMBER"/>
    <property type="match status" value="1"/>
</dbReference>
<keyword evidence="5" id="KW-1185">Reference proteome</keyword>
<dbReference type="SUPFAM" id="SSF55031">
    <property type="entry name" value="Bacterial exopeptidase dimerisation domain"/>
    <property type="match status" value="1"/>
</dbReference>
<keyword evidence="1" id="KW-0378">Hydrolase</keyword>
<dbReference type="PANTHER" id="PTHR11014:SF63">
    <property type="entry name" value="METALLOPEPTIDASE, PUTATIVE (AFU_ORTHOLOGUE AFUA_6G09600)-RELATED"/>
    <property type="match status" value="1"/>
</dbReference>
<name>A0A248TMP6_9BACI</name>
<feature type="domain" description="Peptidase M20 dimerisation" evidence="3">
    <location>
        <begin position="189"/>
        <end position="284"/>
    </location>
</feature>
<keyword evidence="2" id="KW-0464">Manganese</keyword>
<evidence type="ECO:0000313" key="4">
    <source>
        <dbReference type="EMBL" id="ASV69477.1"/>
    </source>
</evidence>
<evidence type="ECO:0000259" key="3">
    <source>
        <dbReference type="Pfam" id="PF07687"/>
    </source>
</evidence>
<feature type="binding site" evidence="2">
    <location>
        <position position="105"/>
    </location>
    <ligand>
        <name>Mn(2+)</name>
        <dbReference type="ChEBI" id="CHEBI:29035"/>
        <label>2</label>
    </ligand>
</feature>
<dbReference type="PIRSF" id="PIRSF005962">
    <property type="entry name" value="Pept_M20D_amidohydro"/>
    <property type="match status" value="1"/>
</dbReference>
<evidence type="ECO:0000256" key="2">
    <source>
        <dbReference type="PIRSR" id="PIRSR005962-1"/>
    </source>
</evidence>
<comment type="cofactor">
    <cofactor evidence="2">
        <name>Mn(2+)</name>
        <dbReference type="ChEBI" id="CHEBI:29035"/>
    </cofactor>
    <text evidence="2">The Mn(2+) ion enhances activity.</text>
</comment>
<sequence length="398" mass="43201">MTVSFKGEAKEIATELTLFRRELHEYPELSGEEVQTSSKIQQKLNDYQIPYQTGFAKTGILAIIKGAKQGPTVCLRADIDALPIEEQSGVSYSSKVKGVMHACGHDSHAAMLLGAGIILNKHKGNISGTILLLFQPAEEKSPIGGAKIMMEDGVFDEYKPSVIIGQHVWPDLPPGQIGVRPGPMMGNSDRFSLKITGSGGHASMPHTTIDAIIIANQVITMLQTIVSRNIDPLESAVVTVGKVSGGVAHNVIAEEVIIEGTVRTLTDKVKTQVKNRFHQIVTDTVKALGGRVEITYLDGYPSTVNTPEWAERVKETAAKFVGKENVPEVAPSMAGEDFGRFLKEYPGVYYWLGCSIGNNQKPLHNPSFQLDENILPIGMELMAQVAIDTIEQLQSKGL</sequence>
<dbReference type="Pfam" id="PF07687">
    <property type="entry name" value="M20_dimer"/>
    <property type="match status" value="1"/>
</dbReference>
<dbReference type="EMBL" id="CP022983">
    <property type="protein sequence ID" value="ASV69477.1"/>
    <property type="molecule type" value="Genomic_DNA"/>
</dbReference>
<keyword evidence="2" id="KW-0479">Metal-binding</keyword>
<dbReference type="Proteomes" id="UP000215137">
    <property type="component" value="Chromosome"/>
</dbReference>
<dbReference type="CDD" id="cd03886">
    <property type="entry name" value="M20_Acy1"/>
    <property type="match status" value="1"/>
</dbReference>
<dbReference type="NCBIfam" id="TIGR01891">
    <property type="entry name" value="amidohydrolases"/>
    <property type="match status" value="1"/>
</dbReference>
<dbReference type="Gene3D" id="3.40.630.10">
    <property type="entry name" value="Zn peptidases"/>
    <property type="match status" value="1"/>
</dbReference>
<dbReference type="GO" id="GO:0046872">
    <property type="term" value="F:metal ion binding"/>
    <property type="evidence" value="ECO:0007669"/>
    <property type="project" value="UniProtKB-KW"/>
</dbReference>
<dbReference type="FunFam" id="3.30.70.360:FF:000001">
    <property type="entry name" value="N-acetyldiaminopimelate deacetylase"/>
    <property type="match status" value="1"/>
</dbReference>
<feature type="binding site" evidence="2">
    <location>
        <position position="167"/>
    </location>
    <ligand>
        <name>Mn(2+)</name>
        <dbReference type="ChEBI" id="CHEBI:29035"/>
        <label>2</label>
    </ligand>
</feature>
<dbReference type="GO" id="GO:0004180">
    <property type="term" value="F:carboxypeptidase activity"/>
    <property type="evidence" value="ECO:0007669"/>
    <property type="project" value="UniProtKB-KW"/>
</dbReference>
<evidence type="ECO:0000256" key="1">
    <source>
        <dbReference type="ARBA" id="ARBA00022801"/>
    </source>
</evidence>